<evidence type="ECO:0000256" key="1">
    <source>
        <dbReference type="ARBA" id="ARBA00023015"/>
    </source>
</evidence>
<dbReference type="CDD" id="cd00090">
    <property type="entry name" value="HTH_ARSR"/>
    <property type="match status" value="1"/>
</dbReference>
<feature type="domain" description="HTH arsR-type" evidence="4">
    <location>
        <begin position="16"/>
        <end position="110"/>
    </location>
</feature>
<dbReference type="InterPro" id="IPR036390">
    <property type="entry name" value="WH_DNA-bd_sf"/>
</dbReference>
<dbReference type="InterPro" id="IPR051011">
    <property type="entry name" value="Metal_resp_trans_reg"/>
</dbReference>
<dbReference type="InterPro" id="IPR011991">
    <property type="entry name" value="ArsR-like_HTH"/>
</dbReference>
<dbReference type="InterPro" id="IPR036388">
    <property type="entry name" value="WH-like_DNA-bd_sf"/>
</dbReference>
<dbReference type="InterPro" id="IPR005561">
    <property type="entry name" value="ANTAR"/>
</dbReference>
<dbReference type="PANTHER" id="PTHR43132">
    <property type="entry name" value="ARSENICAL RESISTANCE OPERON REPRESSOR ARSR-RELATED"/>
    <property type="match status" value="1"/>
</dbReference>
<keyword evidence="1" id="KW-0805">Transcription regulation</keyword>
<reference evidence="5 6" key="1">
    <citation type="submission" date="2023-07" db="EMBL/GenBank/DDBJ databases">
        <title>Comparative genomics of wheat-associated soil bacteria to identify genetic determinants of phenazine resistance.</title>
        <authorList>
            <person name="Mouncey N."/>
        </authorList>
    </citation>
    <scope>NUCLEOTIDE SEQUENCE [LARGE SCALE GENOMIC DNA]</scope>
    <source>
        <strain evidence="5 6">W1I3</strain>
    </source>
</reference>
<comment type="caution">
    <text evidence="5">The sequence shown here is derived from an EMBL/GenBank/DDBJ whole genome shotgun (WGS) entry which is preliminary data.</text>
</comment>
<dbReference type="PROSITE" id="PS50987">
    <property type="entry name" value="HTH_ARSR_2"/>
    <property type="match status" value="1"/>
</dbReference>
<sequence length="196" mass="20969">MENHQTLTGEAIDAGRAGPPMTAAAELFKAVAHPVRAHILELLSQGESSIPELCEGTGVKATHLSRHLNQMRGQHLIQCQWTGGRLVYRLAYPQATELLAAARSVLQARTAAAVSSLGTAREEQPFPALSDGQFFALEASLESRSVIGDACQAIAARTGCSPEEASGQLLSTARSSRITLLEAARDELRKEQERPS</sequence>
<dbReference type="SMART" id="SM00418">
    <property type="entry name" value="HTH_ARSR"/>
    <property type="match status" value="1"/>
</dbReference>
<dbReference type="Gene3D" id="1.10.10.10">
    <property type="entry name" value="Winged helix-like DNA-binding domain superfamily/Winged helix DNA-binding domain"/>
    <property type="match status" value="2"/>
</dbReference>
<keyword evidence="3" id="KW-0804">Transcription</keyword>
<dbReference type="GO" id="GO:0003677">
    <property type="term" value="F:DNA binding"/>
    <property type="evidence" value="ECO:0007669"/>
    <property type="project" value="UniProtKB-KW"/>
</dbReference>
<evidence type="ECO:0000256" key="3">
    <source>
        <dbReference type="ARBA" id="ARBA00023163"/>
    </source>
</evidence>
<dbReference type="SUPFAM" id="SSF46785">
    <property type="entry name" value="Winged helix' DNA-binding domain"/>
    <property type="match status" value="1"/>
</dbReference>
<evidence type="ECO:0000259" key="4">
    <source>
        <dbReference type="PROSITE" id="PS50987"/>
    </source>
</evidence>
<keyword evidence="2 5" id="KW-0238">DNA-binding</keyword>
<dbReference type="SMART" id="SM01012">
    <property type="entry name" value="ANTAR"/>
    <property type="match status" value="1"/>
</dbReference>
<proteinExistence type="predicted"/>
<dbReference type="PANTHER" id="PTHR43132:SF2">
    <property type="entry name" value="ARSENICAL RESISTANCE OPERON REPRESSOR ARSR-RELATED"/>
    <property type="match status" value="1"/>
</dbReference>
<dbReference type="Proteomes" id="UP001236806">
    <property type="component" value="Unassembled WGS sequence"/>
</dbReference>
<gene>
    <name evidence="5" type="ORF">QFZ36_001530</name>
</gene>
<evidence type="ECO:0000313" key="6">
    <source>
        <dbReference type="Proteomes" id="UP001236806"/>
    </source>
</evidence>
<keyword evidence="6" id="KW-1185">Reference proteome</keyword>
<protein>
    <submittedName>
        <fullName evidence="5">DNA-binding transcriptional ArsR family regulator</fullName>
    </submittedName>
</protein>
<dbReference type="InterPro" id="IPR001845">
    <property type="entry name" value="HTH_ArsR_DNA-bd_dom"/>
</dbReference>
<dbReference type="NCBIfam" id="NF033788">
    <property type="entry name" value="HTH_metalloreg"/>
    <property type="match status" value="1"/>
</dbReference>
<evidence type="ECO:0000313" key="5">
    <source>
        <dbReference type="EMBL" id="MDQ0673969.1"/>
    </source>
</evidence>
<dbReference type="EMBL" id="JAUSXB010000001">
    <property type="protein sequence ID" value="MDQ0673969.1"/>
    <property type="molecule type" value="Genomic_DNA"/>
</dbReference>
<accession>A0ABU0PL43</accession>
<evidence type="ECO:0000256" key="2">
    <source>
        <dbReference type="ARBA" id="ARBA00023125"/>
    </source>
</evidence>
<organism evidence="5 6">
    <name type="scientific">Pseudarthrobacter siccitolerans</name>
    <dbReference type="NCBI Taxonomy" id="861266"/>
    <lineage>
        <taxon>Bacteria</taxon>
        <taxon>Bacillati</taxon>
        <taxon>Actinomycetota</taxon>
        <taxon>Actinomycetes</taxon>
        <taxon>Micrococcales</taxon>
        <taxon>Micrococcaceae</taxon>
        <taxon>Pseudarthrobacter</taxon>
    </lineage>
</organism>
<dbReference type="Pfam" id="PF01022">
    <property type="entry name" value="HTH_5"/>
    <property type="match status" value="1"/>
</dbReference>
<dbReference type="RefSeq" id="WP_306635219.1">
    <property type="nucleotide sequence ID" value="NZ_JAUSXB010000001.1"/>
</dbReference>
<dbReference type="Pfam" id="PF03861">
    <property type="entry name" value="ANTAR"/>
    <property type="match status" value="1"/>
</dbReference>
<name>A0ABU0PL43_9MICC</name>